<protein>
    <submittedName>
        <fullName evidence="1">Uncharacterized protein</fullName>
    </submittedName>
</protein>
<dbReference type="AlphaFoldDB" id="A0A4U6UX31"/>
<dbReference type="Proteomes" id="UP000298652">
    <property type="component" value="Chromosome 4"/>
</dbReference>
<accession>A0A4U6UX31</accession>
<name>A0A4U6UX31_SETVI</name>
<organism evidence="1 2">
    <name type="scientific">Setaria viridis</name>
    <name type="common">Green bristlegrass</name>
    <name type="synonym">Setaria italica subsp. viridis</name>
    <dbReference type="NCBI Taxonomy" id="4556"/>
    <lineage>
        <taxon>Eukaryota</taxon>
        <taxon>Viridiplantae</taxon>
        <taxon>Streptophyta</taxon>
        <taxon>Embryophyta</taxon>
        <taxon>Tracheophyta</taxon>
        <taxon>Spermatophyta</taxon>
        <taxon>Magnoliopsida</taxon>
        <taxon>Liliopsida</taxon>
        <taxon>Poales</taxon>
        <taxon>Poaceae</taxon>
        <taxon>PACMAD clade</taxon>
        <taxon>Panicoideae</taxon>
        <taxon>Panicodae</taxon>
        <taxon>Paniceae</taxon>
        <taxon>Cenchrinae</taxon>
        <taxon>Setaria</taxon>
    </lineage>
</organism>
<reference evidence="1" key="1">
    <citation type="submission" date="2019-03" db="EMBL/GenBank/DDBJ databases">
        <title>WGS assembly of Setaria viridis.</title>
        <authorList>
            <person name="Huang P."/>
            <person name="Jenkins J."/>
            <person name="Grimwood J."/>
            <person name="Barry K."/>
            <person name="Healey A."/>
            <person name="Mamidi S."/>
            <person name="Sreedasyam A."/>
            <person name="Shu S."/>
            <person name="Feldman M."/>
            <person name="Wu J."/>
            <person name="Yu Y."/>
            <person name="Chen C."/>
            <person name="Johnson J."/>
            <person name="Rokhsar D."/>
            <person name="Baxter I."/>
            <person name="Schmutz J."/>
            <person name="Brutnell T."/>
            <person name="Kellogg E."/>
        </authorList>
    </citation>
    <scope>NUCLEOTIDE SEQUENCE [LARGE SCALE GENOMIC DNA]</scope>
</reference>
<proteinExistence type="predicted"/>
<sequence length="50" mass="5766">MLQEQWRVLLLGRHEQVHPVLQRERRTQALGQAVGGGKGQCHSRFILPLH</sequence>
<gene>
    <name evidence="1" type="ORF">SEVIR_4G011101v2</name>
</gene>
<evidence type="ECO:0000313" key="1">
    <source>
        <dbReference type="EMBL" id="TKW19293.1"/>
    </source>
</evidence>
<dbReference type="Gramene" id="TKW19293">
    <property type="protein sequence ID" value="TKW19293"/>
    <property type="gene ID" value="SEVIR_4G011101v2"/>
</dbReference>
<evidence type="ECO:0000313" key="2">
    <source>
        <dbReference type="Proteomes" id="UP000298652"/>
    </source>
</evidence>
<keyword evidence="2" id="KW-1185">Reference proteome</keyword>
<dbReference type="EMBL" id="CM016555">
    <property type="protein sequence ID" value="TKW19293.1"/>
    <property type="molecule type" value="Genomic_DNA"/>
</dbReference>